<feature type="transmembrane region" description="Helical" evidence="1">
    <location>
        <begin position="378"/>
        <end position="399"/>
    </location>
</feature>
<dbReference type="PANTHER" id="PTHR34219">
    <property type="entry name" value="IRON-REGULATED INNER MEMBRANE PROTEIN-RELATED"/>
    <property type="match status" value="1"/>
</dbReference>
<evidence type="ECO:0000313" key="3">
    <source>
        <dbReference type="Proteomes" id="UP000292136"/>
    </source>
</evidence>
<name>A0ABY0IPT3_9RHOO</name>
<feature type="transmembrane region" description="Helical" evidence="1">
    <location>
        <begin position="178"/>
        <end position="205"/>
    </location>
</feature>
<comment type="caution">
    <text evidence="2">The sequence shown here is derived from an EMBL/GenBank/DDBJ whole genome shotgun (WGS) entry which is preliminary data.</text>
</comment>
<dbReference type="EMBL" id="SHKM01000001">
    <property type="protein sequence ID" value="RZT89574.1"/>
    <property type="molecule type" value="Genomic_DNA"/>
</dbReference>
<keyword evidence="3" id="KW-1185">Reference proteome</keyword>
<feature type="transmembrane region" description="Helical" evidence="1">
    <location>
        <begin position="135"/>
        <end position="157"/>
    </location>
</feature>
<dbReference type="Pfam" id="PF03929">
    <property type="entry name" value="PepSY_TM"/>
    <property type="match status" value="1"/>
</dbReference>
<dbReference type="Proteomes" id="UP000292136">
    <property type="component" value="Unassembled WGS sequence"/>
</dbReference>
<feature type="transmembrane region" description="Helical" evidence="1">
    <location>
        <begin position="335"/>
        <end position="357"/>
    </location>
</feature>
<dbReference type="RefSeq" id="WP_014237230.1">
    <property type="nucleotide sequence ID" value="NZ_SHKM01000001.1"/>
</dbReference>
<gene>
    <name evidence="2" type="ORF">EV678_0364</name>
</gene>
<proteinExistence type="predicted"/>
<reference evidence="2 3" key="1">
    <citation type="submission" date="2019-02" db="EMBL/GenBank/DDBJ databases">
        <title>Genomic Encyclopedia of Type Strains, Phase IV (KMG-IV): sequencing the most valuable type-strain genomes for metagenomic binning, comparative biology and taxonomic classification.</title>
        <authorList>
            <person name="Goeker M."/>
        </authorList>
    </citation>
    <scope>NUCLEOTIDE SEQUENCE [LARGE SCALE GENOMIC DNA]</scope>
    <source>
        <strain evidence="2 3">DSM 21223</strain>
    </source>
</reference>
<feature type="transmembrane region" description="Helical" evidence="1">
    <location>
        <begin position="12"/>
        <end position="37"/>
    </location>
</feature>
<evidence type="ECO:0000313" key="2">
    <source>
        <dbReference type="EMBL" id="RZT89574.1"/>
    </source>
</evidence>
<sequence>MKAPTFTQSMSWLHTWSGLLFGWLLVPIFFTGTLAVFEPEISHWMRPEIRHAPAEPARALAVAEARLRQVGEGAPIWRVQMPSSRQPAVGIVWGNREQTREEVLHPVSGEVLPVRATEGGHFFTHFHAELDAGKVGRAIVCLVGLVMLAALINGIVVHKKIFQDFFTFRPQSSAQRSWLDAHNVLGVLGLPFLLLITYTGVVILVDSYLPAATYHFYDGKAGGPRGDVVRSFERRPAGVAAPLPSLAPLLQEAETVLGAGHVGWIGIRAPGDREATVQFMRHLDDRLGAVADHITFAAVSGWELGRQTEWNPVAYAFRTQVGLHLVHFGGYPAQWLYFLSGLAGTAMMAVGLVLFTIKRRKRPGHEFGAATARVYGAIESLNVATVAGVMLASAAFLWANRLLPADLAERAAWEIGAFFAVWALTLVHAGLRAPGAAWRGQLYAAGLAWALLPLCDVAGAPGLLDAMRLGVDLTALVGGLALVYLGWRVSRRFAAAAAKEAA</sequence>
<dbReference type="PANTHER" id="PTHR34219:SF4">
    <property type="entry name" value="PEPSY DOMAIN-CONTAINING PROTEIN"/>
    <property type="match status" value="1"/>
</dbReference>
<feature type="transmembrane region" description="Helical" evidence="1">
    <location>
        <begin position="443"/>
        <end position="463"/>
    </location>
</feature>
<dbReference type="InterPro" id="IPR005625">
    <property type="entry name" value="PepSY-ass_TM"/>
</dbReference>
<keyword evidence="1" id="KW-0812">Transmembrane</keyword>
<keyword evidence="1" id="KW-1133">Transmembrane helix</keyword>
<feature type="transmembrane region" description="Helical" evidence="1">
    <location>
        <begin position="411"/>
        <end position="431"/>
    </location>
</feature>
<feature type="transmembrane region" description="Helical" evidence="1">
    <location>
        <begin position="469"/>
        <end position="487"/>
    </location>
</feature>
<organism evidence="2 3">
    <name type="scientific">Azospira oryzae</name>
    <dbReference type="NCBI Taxonomy" id="146939"/>
    <lineage>
        <taxon>Bacteria</taxon>
        <taxon>Pseudomonadati</taxon>
        <taxon>Pseudomonadota</taxon>
        <taxon>Betaproteobacteria</taxon>
        <taxon>Rhodocyclales</taxon>
        <taxon>Rhodocyclaceae</taxon>
        <taxon>Azospira</taxon>
    </lineage>
</organism>
<evidence type="ECO:0000256" key="1">
    <source>
        <dbReference type="SAM" id="Phobius"/>
    </source>
</evidence>
<accession>A0ABY0IPT3</accession>
<keyword evidence="1" id="KW-0472">Membrane</keyword>
<protein>
    <submittedName>
        <fullName evidence="2">Iron-regulated membrane protein</fullName>
    </submittedName>
</protein>